<dbReference type="RefSeq" id="WP_004095590.1">
    <property type="nucleotide sequence ID" value="NZ_JH417552.1"/>
</dbReference>
<dbReference type="EMBL" id="AGCI01000099">
    <property type="protein sequence ID" value="EHM38848.1"/>
    <property type="molecule type" value="Genomic_DNA"/>
</dbReference>
<feature type="domain" description="DUF4123" evidence="1">
    <location>
        <begin position="80"/>
        <end position="178"/>
    </location>
</feature>
<dbReference type="InterPro" id="IPR025391">
    <property type="entry name" value="DUF4123"/>
</dbReference>
<dbReference type="PATRIC" id="fig|1002364.3.peg.3583"/>
<reference evidence="2 3" key="1">
    <citation type="submission" date="2011-08" db="EMBL/GenBank/DDBJ databases">
        <authorList>
            <person name="Weinstock G."/>
            <person name="Sodergren E."/>
            <person name="Clifton S."/>
            <person name="Fulton L."/>
            <person name="Fulton B."/>
            <person name="Courtney L."/>
            <person name="Fronick C."/>
            <person name="Harrison M."/>
            <person name="Strong C."/>
            <person name="Farmer C."/>
            <person name="Delahaunty K."/>
            <person name="Markovic C."/>
            <person name="Hall O."/>
            <person name="Minx P."/>
            <person name="Tomlinson C."/>
            <person name="Mitreva M."/>
            <person name="Hou S."/>
            <person name="Chen J."/>
            <person name="Wollam A."/>
            <person name="Pepin K.H."/>
            <person name="Johnson M."/>
            <person name="Bhonagiri V."/>
            <person name="Zhang X."/>
            <person name="Suruliraj S."/>
            <person name="Warren W."/>
            <person name="Chinwalla A."/>
            <person name="Mardis E.R."/>
            <person name="Wilson R.K."/>
        </authorList>
    </citation>
    <scope>NUCLEOTIDE SEQUENCE [LARGE SCALE GENOMIC DNA]</scope>
    <source>
        <strain evidence="2 3">ATCC 51873</strain>
    </source>
</reference>
<name>G9YBT9_HAFAL</name>
<protein>
    <recommendedName>
        <fullName evidence="1">DUF4123 domain-containing protein</fullName>
    </recommendedName>
</protein>
<proteinExistence type="predicted"/>
<accession>G9YBT9</accession>
<organism evidence="2 3">
    <name type="scientific">Hafnia alvei ATCC 51873</name>
    <dbReference type="NCBI Taxonomy" id="1002364"/>
    <lineage>
        <taxon>Bacteria</taxon>
        <taxon>Pseudomonadati</taxon>
        <taxon>Pseudomonadota</taxon>
        <taxon>Gammaproteobacteria</taxon>
        <taxon>Enterobacterales</taxon>
        <taxon>Hafniaceae</taxon>
        <taxon>Hafnia</taxon>
    </lineage>
</organism>
<dbReference type="Proteomes" id="UP000005959">
    <property type="component" value="Unassembled WGS sequence"/>
</dbReference>
<evidence type="ECO:0000313" key="3">
    <source>
        <dbReference type="Proteomes" id="UP000005959"/>
    </source>
</evidence>
<evidence type="ECO:0000313" key="2">
    <source>
        <dbReference type="EMBL" id="EHM38848.1"/>
    </source>
</evidence>
<comment type="caution">
    <text evidence="2">The sequence shown here is derived from an EMBL/GenBank/DDBJ whole genome shotgun (WGS) entry which is preliminary data.</text>
</comment>
<dbReference type="Pfam" id="PF13503">
    <property type="entry name" value="DUF4123"/>
    <property type="match status" value="1"/>
</dbReference>
<dbReference type="AlphaFoldDB" id="G9YBT9"/>
<gene>
    <name evidence="2" type="ORF">HMPREF0454_03982</name>
</gene>
<dbReference type="HOGENOM" id="CLU_071244_0_0_6"/>
<sequence>MAEISKRTGYDYSASALNAQVQDVLRALIVAFESHNSKGVLLVDPSLFLEHRQEDLFPKYLEAFQERVFAADIHHPKFDSRFSPWLISLDLKQPEDYALLEASVKQAVEEIEPEQLLENRGRMVCCWIFSSFTMSNLADHIAKTAVQTLAAESSFVIRFYDPAVNSIVWSVLDSWQQSRLLGPIEEWFLLDGDGKLVSRCNEKKSEMQYTFSLALADSTREQLKLSGVMNRALRRYRENHRCQLRWSESDALLIMRCTLNRIRAAYGVEAPHELEIFALNSLVRHPLFDCHRLVKDCLADPQNLSPGSSYAERLNGLAPSAWRVIEDECQQLDVKEYIINKEPQA</sequence>
<evidence type="ECO:0000259" key="1">
    <source>
        <dbReference type="Pfam" id="PF13503"/>
    </source>
</evidence>